<feature type="region of interest" description="Disordered" evidence="1">
    <location>
        <begin position="1"/>
        <end position="65"/>
    </location>
</feature>
<dbReference type="Proteomes" id="UP000217895">
    <property type="component" value="Chromosome"/>
</dbReference>
<dbReference type="AlphaFoldDB" id="A0A1Z4JDF1"/>
<reference evidence="2 3" key="1">
    <citation type="submission" date="2017-06" db="EMBL/GenBank/DDBJ databases">
        <title>Genome sequencing of cyanobaciteial culture collection at National Institute for Environmental Studies (NIES).</title>
        <authorList>
            <person name="Hirose Y."/>
            <person name="Shimura Y."/>
            <person name="Fujisawa T."/>
            <person name="Nakamura Y."/>
            <person name="Kawachi M."/>
        </authorList>
    </citation>
    <scope>NUCLEOTIDE SEQUENCE [LARGE SCALE GENOMIC DNA]</scope>
    <source>
        <strain evidence="2 3">NIES-2135</strain>
    </source>
</reference>
<keyword evidence="3" id="KW-1185">Reference proteome</keyword>
<evidence type="ECO:0000313" key="2">
    <source>
        <dbReference type="EMBL" id="BAY54477.1"/>
    </source>
</evidence>
<proteinExistence type="predicted"/>
<feature type="compositionally biased region" description="Polar residues" evidence="1">
    <location>
        <begin position="7"/>
        <end position="28"/>
    </location>
</feature>
<feature type="compositionally biased region" description="Basic and acidic residues" evidence="1">
    <location>
        <begin position="49"/>
        <end position="65"/>
    </location>
</feature>
<evidence type="ECO:0000256" key="1">
    <source>
        <dbReference type="SAM" id="MobiDB-lite"/>
    </source>
</evidence>
<evidence type="ECO:0000313" key="3">
    <source>
        <dbReference type="Proteomes" id="UP000217895"/>
    </source>
</evidence>
<accession>A0A1Z4JDF1</accession>
<sequence>MPDSYSHRSSPTKTNTNQNGLIDTNPGDTPTEPDYSRDDQEITPVNEAALERPTEKAPQENQEKS</sequence>
<dbReference type="EMBL" id="AP018203">
    <property type="protein sequence ID" value="BAY54477.1"/>
    <property type="molecule type" value="Genomic_DNA"/>
</dbReference>
<gene>
    <name evidence="2" type="ORF">NIES2135_12940</name>
</gene>
<protein>
    <submittedName>
        <fullName evidence="2">Uncharacterized protein</fullName>
    </submittedName>
</protein>
<organism evidence="2 3">
    <name type="scientific">Leptolyngbya boryana NIES-2135</name>
    <dbReference type="NCBI Taxonomy" id="1973484"/>
    <lineage>
        <taxon>Bacteria</taxon>
        <taxon>Bacillati</taxon>
        <taxon>Cyanobacteriota</taxon>
        <taxon>Cyanophyceae</taxon>
        <taxon>Leptolyngbyales</taxon>
        <taxon>Leptolyngbyaceae</taxon>
        <taxon>Leptolyngbya group</taxon>
        <taxon>Leptolyngbya</taxon>
    </lineage>
</organism>
<name>A0A1Z4JDF1_LEPBY</name>